<dbReference type="GO" id="GO:0031965">
    <property type="term" value="C:nuclear membrane"/>
    <property type="evidence" value="ECO:0007669"/>
    <property type="project" value="UniProtKB-SubCell"/>
</dbReference>
<keyword evidence="4" id="KW-0256">Endoplasmic reticulum</keyword>
<feature type="domain" description="SUN" evidence="13">
    <location>
        <begin position="226"/>
        <end position="396"/>
    </location>
</feature>
<evidence type="ECO:0000256" key="12">
    <source>
        <dbReference type="SAM" id="Phobius"/>
    </source>
</evidence>
<keyword evidence="6 10" id="KW-0175">Coiled coil</keyword>
<evidence type="ECO:0000256" key="2">
    <source>
        <dbReference type="ARBA" id="ARBA00004477"/>
    </source>
</evidence>
<proteinExistence type="predicted"/>
<dbReference type="InterPro" id="IPR045120">
    <property type="entry name" value="Suco/Slp1-like"/>
</dbReference>
<evidence type="ECO:0000256" key="7">
    <source>
        <dbReference type="ARBA" id="ARBA00023136"/>
    </source>
</evidence>
<dbReference type="SUPFAM" id="SSF49785">
    <property type="entry name" value="Galactose-binding domain-like"/>
    <property type="match status" value="1"/>
</dbReference>
<reference evidence="14 15" key="1">
    <citation type="journal article" date="2022" name="Cell">
        <title>Repeat-based holocentromeres influence genome architecture and karyotype evolution.</title>
        <authorList>
            <person name="Hofstatter P.G."/>
            <person name="Thangavel G."/>
            <person name="Lux T."/>
            <person name="Neumann P."/>
            <person name="Vondrak T."/>
            <person name="Novak P."/>
            <person name="Zhang M."/>
            <person name="Costa L."/>
            <person name="Castellani M."/>
            <person name="Scott A."/>
            <person name="Toegelov H."/>
            <person name="Fuchs J."/>
            <person name="Mata-Sucre Y."/>
            <person name="Dias Y."/>
            <person name="Vanzela A.L.L."/>
            <person name="Huettel B."/>
            <person name="Almeida C.C.S."/>
            <person name="Simkova H."/>
            <person name="Souza G."/>
            <person name="Pedrosa-Harand A."/>
            <person name="Macas J."/>
            <person name="Mayer K.F.X."/>
            <person name="Houben A."/>
            <person name="Marques A."/>
        </authorList>
    </citation>
    <scope>NUCLEOTIDE SEQUENCE [LARGE SCALE GENOMIC DNA]</scope>
    <source>
        <strain evidence="14">RhyTen1mFocal</strain>
    </source>
</reference>
<feature type="transmembrane region" description="Helical" evidence="12">
    <location>
        <begin position="638"/>
        <end position="656"/>
    </location>
</feature>
<keyword evidence="15" id="KW-1185">Reference proteome</keyword>
<keyword evidence="5 12" id="KW-1133">Transmembrane helix</keyword>
<evidence type="ECO:0000313" key="14">
    <source>
        <dbReference type="EMBL" id="KAJ3707745.1"/>
    </source>
</evidence>
<gene>
    <name evidence="14" type="ORF">LUZ61_011450</name>
</gene>
<evidence type="ECO:0000256" key="11">
    <source>
        <dbReference type="SAM" id="MobiDB-lite"/>
    </source>
</evidence>
<feature type="compositionally biased region" description="Acidic residues" evidence="11">
    <location>
        <begin position="149"/>
        <end position="162"/>
    </location>
</feature>
<dbReference type="PROSITE" id="PS51469">
    <property type="entry name" value="SUN"/>
    <property type="match status" value="1"/>
</dbReference>
<evidence type="ECO:0000256" key="9">
    <source>
        <dbReference type="ARBA" id="ARBA00054046"/>
    </source>
</evidence>
<dbReference type="InterPro" id="IPR008979">
    <property type="entry name" value="Galactose-bd-like_sf"/>
</dbReference>
<feature type="transmembrane region" description="Helical" evidence="12">
    <location>
        <begin position="27"/>
        <end position="49"/>
    </location>
</feature>
<name>A0AAD6A168_9POAL</name>
<evidence type="ECO:0000256" key="4">
    <source>
        <dbReference type="ARBA" id="ARBA00022824"/>
    </source>
</evidence>
<feature type="compositionally biased region" description="Low complexity" evidence="11">
    <location>
        <begin position="462"/>
        <end position="471"/>
    </location>
</feature>
<dbReference type="PANTHER" id="PTHR12953:SF0">
    <property type="entry name" value="SUN DOMAIN-CONTAINING OSSIFICATION FACTOR"/>
    <property type="match status" value="1"/>
</dbReference>
<comment type="function">
    <text evidence="9">Encodes a member of the mid-SUN subfamily of SUN-domain proteins that is localized to both the nuclear envelope and the ER. It is involved in early seed development and nuclear morphology. [TAIR].</text>
</comment>
<feature type="coiled-coil region" evidence="10">
    <location>
        <begin position="527"/>
        <end position="554"/>
    </location>
</feature>
<keyword evidence="3 12" id="KW-0812">Transmembrane</keyword>
<dbReference type="GO" id="GO:0034975">
    <property type="term" value="P:protein folding in endoplasmic reticulum"/>
    <property type="evidence" value="ECO:0007669"/>
    <property type="project" value="TreeGrafter"/>
</dbReference>
<comment type="caution">
    <text evidence="14">The sequence shown here is derived from an EMBL/GenBank/DDBJ whole genome shotgun (WGS) entry which is preliminary data.</text>
</comment>
<evidence type="ECO:0000256" key="8">
    <source>
        <dbReference type="ARBA" id="ARBA00023242"/>
    </source>
</evidence>
<comment type="subcellular location">
    <subcellularLocation>
        <location evidence="2">Endoplasmic reticulum membrane</location>
        <topology evidence="2">Multi-pass membrane protein</topology>
    </subcellularLocation>
    <subcellularLocation>
        <location evidence="1">Nucleus membrane</location>
        <topology evidence="1">Multi-pass membrane protein</topology>
    </subcellularLocation>
</comment>
<sequence length="657" mass="74862">MQRSRRALLQRRAVALEKTKTVEKQKLYKVSLSVVVLLWTLIFLLNSLISHGNGYRDEPHDTVAGSILYKAENLNVSVSTPISHCENADTQDKKYETNPAIPDSEKNHNALPPEGEVEKNTPSFTPVLLENEELSSEPETKPDEVNKEIEEEGETKDEEQEYNEVNKEIKEEEKEAKEEQEVEAREEQKVRKEEDKGKKEEEREINGQRTDRIARITPVPLDEFKNKAINSKGKTNPSQTGTAGRVVHRVEPGGKEYNYASQSKGAKVLAFNREAKGASNILDKDKDKYLRNPCSVEGKFVIIELSEETLVDTIVIANFEHYSSNLRQFEVYSSLVYPTENWEYIGGFVAQNSKHEQRFNLPEPRWARYLKFNFSSHYGSEFYCTLSSIEVYGVDAVERMLENLISDEKSKTLENIEDISETVPPSPQENVEKDEPSQGSNEFEDLGKDYGNENIKQSASEPTVKPVPDPVTDTRALQVGRIPGDTVLKVLMQKVQGLDLNFSVLERYLEELNNRYGQIFKDFDADMANFDLLLEKLKAEIKDLQVSKETLVNELGDITDWKLLVSKQMEEYLKGSVILRSEVEKVKERQLEMENKGLAVIFVSFICWSLAIAKLLSGIIVRICRLTVTDDEKFCRSSSAWLVLLLSSSIVAFIMFI</sequence>
<dbReference type="EMBL" id="JAMRDG010000001">
    <property type="protein sequence ID" value="KAJ3707745.1"/>
    <property type="molecule type" value="Genomic_DNA"/>
</dbReference>
<evidence type="ECO:0000259" key="13">
    <source>
        <dbReference type="PROSITE" id="PS51469"/>
    </source>
</evidence>
<feature type="transmembrane region" description="Helical" evidence="12">
    <location>
        <begin position="597"/>
        <end position="617"/>
    </location>
</feature>
<feature type="compositionally biased region" description="Basic and acidic residues" evidence="11">
    <location>
        <begin position="86"/>
        <end position="96"/>
    </location>
</feature>
<dbReference type="AlphaFoldDB" id="A0AAD6A168"/>
<keyword evidence="8" id="KW-0539">Nucleus</keyword>
<feature type="compositionally biased region" description="Basic and acidic residues" evidence="11">
    <location>
        <begin position="164"/>
        <end position="212"/>
    </location>
</feature>
<evidence type="ECO:0000256" key="5">
    <source>
        <dbReference type="ARBA" id="ARBA00022989"/>
    </source>
</evidence>
<evidence type="ECO:0000256" key="6">
    <source>
        <dbReference type="ARBA" id="ARBA00023054"/>
    </source>
</evidence>
<dbReference type="Pfam" id="PF07738">
    <property type="entry name" value="Sad1_UNC"/>
    <property type="match status" value="1"/>
</dbReference>
<keyword evidence="7 12" id="KW-0472">Membrane</keyword>
<feature type="region of interest" description="Disordered" evidence="11">
    <location>
        <begin position="84"/>
        <end position="212"/>
    </location>
</feature>
<dbReference type="InterPro" id="IPR012919">
    <property type="entry name" value="SUN_dom"/>
</dbReference>
<dbReference type="GO" id="GO:0005789">
    <property type="term" value="C:endoplasmic reticulum membrane"/>
    <property type="evidence" value="ECO:0007669"/>
    <property type="project" value="UniProtKB-SubCell"/>
</dbReference>
<evidence type="ECO:0000256" key="1">
    <source>
        <dbReference type="ARBA" id="ARBA00004232"/>
    </source>
</evidence>
<evidence type="ECO:0000256" key="3">
    <source>
        <dbReference type="ARBA" id="ARBA00022692"/>
    </source>
</evidence>
<dbReference type="Gene3D" id="2.60.120.260">
    <property type="entry name" value="Galactose-binding domain-like"/>
    <property type="match status" value="1"/>
</dbReference>
<evidence type="ECO:0000313" key="15">
    <source>
        <dbReference type="Proteomes" id="UP001210211"/>
    </source>
</evidence>
<accession>A0AAD6A168</accession>
<organism evidence="14 15">
    <name type="scientific">Rhynchospora tenuis</name>
    <dbReference type="NCBI Taxonomy" id="198213"/>
    <lineage>
        <taxon>Eukaryota</taxon>
        <taxon>Viridiplantae</taxon>
        <taxon>Streptophyta</taxon>
        <taxon>Embryophyta</taxon>
        <taxon>Tracheophyta</taxon>
        <taxon>Spermatophyta</taxon>
        <taxon>Magnoliopsida</taxon>
        <taxon>Liliopsida</taxon>
        <taxon>Poales</taxon>
        <taxon>Cyperaceae</taxon>
        <taxon>Cyperoideae</taxon>
        <taxon>Rhynchosporeae</taxon>
        <taxon>Rhynchospora</taxon>
    </lineage>
</organism>
<dbReference type="Proteomes" id="UP001210211">
    <property type="component" value="Unassembled WGS sequence"/>
</dbReference>
<feature type="region of interest" description="Disordered" evidence="11">
    <location>
        <begin position="419"/>
        <end position="471"/>
    </location>
</feature>
<dbReference type="FunFam" id="2.60.120.260:FF:000062">
    <property type="entry name" value="Galactose-binding protein isoform 3"/>
    <property type="match status" value="1"/>
</dbReference>
<evidence type="ECO:0000256" key="10">
    <source>
        <dbReference type="SAM" id="Coils"/>
    </source>
</evidence>
<feature type="compositionally biased region" description="Basic and acidic residues" evidence="11">
    <location>
        <begin position="138"/>
        <end position="148"/>
    </location>
</feature>
<dbReference type="PANTHER" id="PTHR12953">
    <property type="entry name" value="MEMBRANE PROTEIN CH1 RELATED"/>
    <property type="match status" value="1"/>
</dbReference>
<protein>
    <recommendedName>
        <fullName evidence="13">SUN domain-containing protein</fullName>
    </recommendedName>
</protein>